<proteinExistence type="predicted"/>
<gene>
    <name evidence="3" type="primary">LOC108991968</name>
</gene>
<evidence type="ECO:0000313" key="2">
    <source>
        <dbReference type="Proteomes" id="UP000235220"/>
    </source>
</evidence>
<protein>
    <submittedName>
        <fullName evidence="3">Uncharacterized protein LOC108991968</fullName>
    </submittedName>
</protein>
<dbReference type="KEGG" id="jre:108991968"/>
<dbReference type="GO" id="GO:0019210">
    <property type="term" value="F:kinase inhibitor activity"/>
    <property type="evidence" value="ECO:0007669"/>
    <property type="project" value="InterPro"/>
</dbReference>
<dbReference type="Gramene" id="Jr09_14230_p1">
    <property type="protein sequence ID" value="cds.Jr09_14230_p1"/>
    <property type="gene ID" value="Jr09_14230"/>
</dbReference>
<dbReference type="PANTHER" id="PTHR33312">
    <property type="entry name" value="MEMBRANE-ASSOCIATED KINASE REGULATOR 4-RELATED"/>
    <property type="match status" value="1"/>
</dbReference>
<dbReference type="InterPro" id="IPR039620">
    <property type="entry name" value="BKI1/MAKR1/3/4"/>
</dbReference>
<feature type="region of interest" description="Disordered" evidence="1">
    <location>
        <begin position="1"/>
        <end position="40"/>
    </location>
</feature>
<name>A0A2I4ERB8_JUGRE</name>
<dbReference type="RefSeq" id="XP_018821942.2">
    <property type="nucleotide sequence ID" value="XM_018966397.2"/>
</dbReference>
<dbReference type="GO" id="GO:0005886">
    <property type="term" value="C:plasma membrane"/>
    <property type="evidence" value="ECO:0007669"/>
    <property type="project" value="InterPro"/>
</dbReference>
<evidence type="ECO:0000313" key="3">
    <source>
        <dbReference type="RefSeq" id="XP_018821942.2"/>
    </source>
</evidence>
<evidence type="ECO:0000256" key="1">
    <source>
        <dbReference type="SAM" id="MobiDB-lite"/>
    </source>
</evidence>
<dbReference type="OrthoDB" id="1917218at2759"/>
<sequence>MENRRQRSCSGEVFSFPSTPVEDEDSDFEFGSITPDSSFKNSPADHLFFNGRLLPHAFPIQPAASVAIEGSRTTSRNSSVSSKDSLRSSRSNSTNSRSSSCSSARTSTSDMSERKLLYQYKVASKATMARDRHQAYNKALSAQIYGSSQRWQYITPVPLLSREDPLRRKKLAGKEAKPKKQVRERKGESLWHFTEFFWGIVSACKECHAMEPSSKLR</sequence>
<reference evidence="3" key="1">
    <citation type="submission" date="2025-08" db="UniProtKB">
        <authorList>
            <consortium name="RefSeq"/>
        </authorList>
    </citation>
    <scope>IDENTIFICATION</scope>
    <source>
        <tissue evidence="3">Leaves</tissue>
    </source>
</reference>
<feature type="compositionally biased region" description="Low complexity" evidence="1">
    <location>
        <begin position="71"/>
        <end position="108"/>
    </location>
</feature>
<keyword evidence="2" id="KW-1185">Reference proteome</keyword>
<dbReference type="GeneID" id="108991968"/>
<accession>A0A2I4ERB8</accession>
<dbReference type="PANTHER" id="PTHR33312:SF35">
    <property type="entry name" value="TPRXL"/>
    <property type="match status" value="1"/>
</dbReference>
<dbReference type="Proteomes" id="UP000235220">
    <property type="component" value="Chromosome 9"/>
</dbReference>
<feature type="region of interest" description="Disordered" evidence="1">
    <location>
        <begin position="69"/>
        <end position="108"/>
    </location>
</feature>
<organism evidence="2 3">
    <name type="scientific">Juglans regia</name>
    <name type="common">English walnut</name>
    <dbReference type="NCBI Taxonomy" id="51240"/>
    <lineage>
        <taxon>Eukaryota</taxon>
        <taxon>Viridiplantae</taxon>
        <taxon>Streptophyta</taxon>
        <taxon>Embryophyta</taxon>
        <taxon>Tracheophyta</taxon>
        <taxon>Spermatophyta</taxon>
        <taxon>Magnoliopsida</taxon>
        <taxon>eudicotyledons</taxon>
        <taxon>Gunneridae</taxon>
        <taxon>Pentapetalae</taxon>
        <taxon>rosids</taxon>
        <taxon>fabids</taxon>
        <taxon>Fagales</taxon>
        <taxon>Juglandaceae</taxon>
        <taxon>Juglans</taxon>
    </lineage>
</organism>
<dbReference type="AlphaFoldDB" id="A0A2I4ERB8"/>